<dbReference type="PANTHER" id="PTHR10907">
    <property type="entry name" value="REGUCALCIN"/>
    <property type="match status" value="1"/>
</dbReference>
<evidence type="ECO:0000313" key="5">
    <source>
        <dbReference type="EMBL" id="GGB12464.1"/>
    </source>
</evidence>
<name>A0A916ST48_9HYPH</name>
<feature type="binding site" evidence="3">
    <location>
        <position position="107"/>
    </location>
    <ligand>
        <name>substrate</name>
    </ligand>
</feature>
<comment type="similarity">
    <text evidence="1">Belongs to the SMP-30/CGR1 family.</text>
</comment>
<reference evidence="5" key="1">
    <citation type="journal article" date="2014" name="Int. J. Syst. Evol. Microbiol.">
        <title>Complete genome sequence of Corynebacterium casei LMG S-19264T (=DSM 44701T), isolated from a smear-ripened cheese.</title>
        <authorList>
            <consortium name="US DOE Joint Genome Institute (JGI-PGF)"/>
            <person name="Walter F."/>
            <person name="Albersmeier A."/>
            <person name="Kalinowski J."/>
            <person name="Ruckert C."/>
        </authorList>
    </citation>
    <scope>NUCLEOTIDE SEQUENCE</scope>
    <source>
        <strain evidence="5">CGMCC 1.15082</strain>
    </source>
</reference>
<keyword evidence="6" id="KW-1185">Reference proteome</keyword>
<feature type="binding site" evidence="3">
    <location>
        <position position="203"/>
    </location>
    <ligand>
        <name>a divalent metal cation</name>
        <dbReference type="ChEBI" id="CHEBI:60240"/>
    </ligand>
</feature>
<dbReference type="Pfam" id="PF08450">
    <property type="entry name" value="SGL"/>
    <property type="match status" value="1"/>
</dbReference>
<evidence type="ECO:0000259" key="4">
    <source>
        <dbReference type="Pfam" id="PF08450"/>
    </source>
</evidence>
<sequence>MNLHLGNDSMQAVVTGGDQLGETPLWCEHTQRLWWLDIEKPKLQAYDPATGKHEIIALPGRFAGTQALTKSGKRLLAAGLELYGLDLQTGERTPLAVVESGLDNRLNDGRVDVRGRFWVGTMDNQLHRGNGRLYRIDPDGTVNRMAEGVIVSNGIAFSPDGRTLYFTDTRRHLSYAYDLDLDDGVITNRRIFADYTGTGDRPDGACVDIDGCVWTAFFAGGRLVRYRPDGIVDRTIALPVTNPTCLCFGGRDFKTMFVTSATKFLTPEQRAAEPLAGAVFAIEGAGQGLPEHRFG</sequence>
<dbReference type="GO" id="GO:0004341">
    <property type="term" value="F:gluconolactonase activity"/>
    <property type="evidence" value="ECO:0007669"/>
    <property type="project" value="TreeGrafter"/>
</dbReference>
<organism evidence="5 6">
    <name type="scientific">Brucella endophytica</name>
    <dbReference type="NCBI Taxonomy" id="1963359"/>
    <lineage>
        <taxon>Bacteria</taxon>
        <taxon>Pseudomonadati</taxon>
        <taxon>Pseudomonadota</taxon>
        <taxon>Alphaproteobacteria</taxon>
        <taxon>Hyphomicrobiales</taxon>
        <taxon>Brucellaceae</taxon>
        <taxon>Brucella/Ochrobactrum group</taxon>
        <taxon>Brucella</taxon>
    </lineage>
</organism>
<feature type="binding site" evidence="3">
    <location>
        <position position="153"/>
    </location>
    <ligand>
        <name>a divalent metal cation</name>
        <dbReference type="ChEBI" id="CHEBI:60240"/>
    </ligand>
</feature>
<comment type="caution">
    <text evidence="5">The sequence shown here is derived from an EMBL/GenBank/DDBJ whole genome shotgun (WGS) entry which is preliminary data.</text>
</comment>
<dbReference type="GO" id="GO:0019853">
    <property type="term" value="P:L-ascorbic acid biosynthetic process"/>
    <property type="evidence" value="ECO:0007669"/>
    <property type="project" value="TreeGrafter"/>
</dbReference>
<feature type="binding site" evidence="3">
    <location>
        <position position="22"/>
    </location>
    <ligand>
        <name>a divalent metal cation</name>
        <dbReference type="ChEBI" id="CHEBI:60240"/>
    </ligand>
</feature>
<evidence type="ECO:0000256" key="3">
    <source>
        <dbReference type="PIRSR" id="PIRSR605511-2"/>
    </source>
</evidence>
<keyword evidence="3" id="KW-0862">Zinc</keyword>
<dbReference type="PANTHER" id="PTHR10907:SF47">
    <property type="entry name" value="REGUCALCIN"/>
    <property type="match status" value="1"/>
</dbReference>
<dbReference type="GO" id="GO:0005509">
    <property type="term" value="F:calcium ion binding"/>
    <property type="evidence" value="ECO:0007669"/>
    <property type="project" value="TreeGrafter"/>
</dbReference>
<feature type="domain" description="SMP-30/Gluconolactonase/LRE-like region" evidence="4">
    <location>
        <begin position="20"/>
        <end position="262"/>
    </location>
</feature>
<dbReference type="InterPro" id="IPR011042">
    <property type="entry name" value="6-blade_b-propeller_TolB-like"/>
</dbReference>
<keyword evidence="3" id="KW-0479">Metal-binding</keyword>
<proteinExistence type="inferred from homology"/>
<feature type="binding site" evidence="3">
    <location>
        <position position="105"/>
    </location>
    <ligand>
        <name>substrate</name>
    </ligand>
</feature>
<dbReference type="PRINTS" id="PR01790">
    <property type="entry name" value="SMP30FAMILY"/>
</dbReference>
<protein>
    <submittedName>
        <fullName evidence="5">Gluconolactonase</fullName>
    </submittedName>
</protein>
<dbReference type="Gene3D" id="2.120.10.30">
    <property type="entry name" value="TolB, C-terminal domain"/>
    <property type="match status" value="1"/>
</dbReference>
<dbReference type="EMBL" id="BMHH01000040">
    <property type="protein sequence ID" value="GGB12464.1"/>
    <property type="molecule type" value="Genomic_DNA"/>
</dbReference>
<gene>
    <name evidence="5" type="ORF">GCM10011491_45400</name>
</gene>
<evidence type="ECO:0000256" key="2">
    <source>
        <dbReference type="PIRSR" id="PIRSR605511-1"/>
    </source>
</evidence>
<reference evidence="5" key="2">
    <citation type="submission" date="2020-09" db="EMBL/GenBank/DDBJ databases">
        <authorList>
            <person name="Sun Q."/>
            <person name="Zhou Y."/>
        </authorList>
    </citation>
    <scope>NUCLEOTIDE SEQUENCE</scope>
    <source>
        <strain evidence="5">CGMCC 1.15082</strain>
    </source>
</reference>
<dbReference type="RefSeq" id="WP_188826446.1">
    <property type="nucleotide sequence ID" value="NZ_BMHH01000040.1"/>
</dbReference>
<dbReference type="SUPFAM" id="SSF63829">
    <property type="entry name" value="Calcium-dependent phosphotriesterase"/>
    <property type="match status" value="1"/>
</dbReference>
<dbReference type="InterPro" id="IPR013658">
    <property type="entry name" value="SGL"/>
</dbReference>
<dbReference type="AlphaFoldDB" id="A0A916ST48"/>
<evidence type="ECO:0000256" key="1">
    <source>
        <dbReference type="ARBA" id="ARBA00008853"/>
    </source>
</evidence>
<dbReference type="InterPro" id="IPR005511">
    <property type="entry name" value="SMP-30"/>
</dbReference>
<comment type="cofactor">
    <cofactor evidence="3">
        <name>Zn(2+)</name>
        <dbReference type="ChEBI" id="CHEBI:29105"/>
    </cofactor>
    <text evidence="3">Binds 1 divalent metal cation per subunit.</text>
</comment>
<dbReference type="Proteomes" id="UP000646478">
    <property type="component" value="Unassembled WGS sequence"/>
</dbReference>
<accession>A0A916ST48</accession>
<evidence type="ECO:0000313" key="6">
    <source>
        <dbReference type="Proteomes" id="UP000646478"/>
    </source>
</evidence>
<feature type="active site" description="Proton donor/acceptor" evidence="2">
    <location>
        <position position="203"/>
    </location>
</feature>